<evidence type="ECO:0000313" key="1">
    <source>
        <dbReference type="Proteomes" id="UP000887580"/>
    </source>
</evidence>
<organism evidence="1 2">
    <name type="scientific">Panagrolaimus sp. PS1159</name>
    <dbReference type="NCBI Taxonomy" id="55785"/>
    <lineage>
        <taxon>Eukaryota</taxon>
        <taxon>Metazoa</taxon>
        <taxon>Ecdysozoa</taxon>
        <taxon>Nematoda</taxon>
        <taxon>Chromadorea</taxon>
        <taxon>Rhabditida</taxon>
        <taxon>Tylenchina</taxon>
        <taxon>Panagrolaimomorpha</taxon>
        <taxon>Panagrolaimoidea</taxon>
        <taxon>Panagrolaimidae</taxon>
        <taxon>Panagrolaimus</taxon>
    </lineage>
</organism>
<name>A0AC35FPC8_9BILA</name>
<protein>
    <submittedName>
        <fullName evidence="2">DNA repair protein REV1</fullName>
    </submittedName>
</protein>
<dbReference type="WBParaSite" id="PS1159_v2.g19002.t2">
    <property type="protein sequence ID" value="PS1159_v2.g19002.t2"/>
    <property type="gene ID" value="PS1159_v2.g19002"/>
</dbReference>
<dbReference type="Proteomes" id="UP000887580">
    <property type="component" value="Unplaced"/>
</dbReference>
<proteinExistence type="predicted"/>
<evidence type="ECO:0000313" key="2">
    <source>
        <dbReference type="WBParaSite" id="PS1159_v2.g19002.t2"/>
    </source>
</evidence>
<reference evidence="2" key="1">
    <citation type="submission" date="2022-11" db="UniProtKB">
        <authorList>
            <consortium name="WormBaseParasite"/>
        </authorList>
    </citation>
    <scope>IDENTIFICATION</scope>
</reference>
<accession>A0AC35FPC8</accession>
<sequence>MPVPFSFRDRNKSFSLNNLCSTLSITQKEEAEKHWKKNKRISNSTTKSTISLHIAAYENSNQSDTVKICEKTEGSKEAKQTFIGSNIVFQNPFEFPRQQENNKNLNTEVSKFKASQKLRNPNASRSSKNVQHGKINPTNRVNPLSTNNIGHESKKDITSMMATTSITDRFKSAIDAIGNKNIVSHAQERIGNLGLRVDHVGNLQGFSDYMHAKQNKLNHQVHSNVVKKSDIFKGISFFVDGLTHPPANDIRQMVTEHGGEYHHYYKNGLTTYFVAEELASTKVDKVRKEQRIIKPTFITDSIKAGKVLNAAEYYLLNKTESGNHVVQFFDRSRLHLISTMAKELKKFVAELKENKANHRFTGRSKLAHLKSSVKITSPIICHIDMDCFFVSVALRNPISCDELYFDLGSICDECDISDPLALITIIRNDIFEQTKCIASAGLGKNALIARMATSKAKPNGQYYVTPEESQNFIGNAPISDLPTVGWTTSENIRQQFGPDIKICKQLFDYSIEDLRQVLGTANGEKVYHALRGKCEPLDFDNIVIDQKTVSVNVNFGIRFKNEKDMKDTLKSISTELSQRLLNINKTGTSLVLKLLIREPDAPLEPAKYGAHGPCFPLRKTITVSQTSDPEIIFNAAMKMIKLLDPVITDIRGVALHMSKLFSVNSVTTKKPGSLWDFMKTKNVTTTTTTANTANGEGKAVLGAFEWVPKIPKASSKKQPKKKQKEDDDDYYSPEKEQNHMRMRISEVCQILPCPPSPLPTTTTRKCVKYPTPAPTTATDSKVYFIHKSVYRQITRNKISIDGIEVLFNEPPKPQHFPRLLTNFKGYIQRFDLIPLTNMFNHLKRFVTNEKAAAKEEWKPLIDSMKKYLNWYCFNKHNSKVFIFEEGPNDDKEFSKFVKDMIREIYPKKIRRKIKKVPTCEHRALSPDLFEEEEENGTNISKDIPSKSGPSTSKADNSSKTTTTKSNTPDLNKTIVILSQESNECEILNEPGPSTSKVNNTSKDGTNMSKDILSKSGPSTSKADNSTKITTTKSNSNTINPGPSTSSKLLTTVVQKPVATISKPPQPPAATLKLPSIPPRPRSAAATSSKQKPSTSKAKKPLPKPAMKKQTSFNIGEKRKQPALEDLWNKAPINKKKRVSLPSRSTGSDDDCIIEDDLNQSVIALN</sequence>